<dbReference type="CDD" id="cd23799">
    <property type="entry name" value="UBCc_UBE2J"/>
    <property type="match status" value="1"/>
</dbReference>
<feature type="compositionally biased region" description="Low complexity" evidence="2">
    <location>
        <begin position="298"/>
        <end position="334"/>
    </location>
</feature>
<dbReference type="SMART" id="SM00212">
    <property type="entry name" value="UBCc"/>
    <property type="match status" value="1"/>
</dbReference>
<dbReference type="AlphaFoldDB" id="A0A066W3A9"/>
<feature type="transmembrane region" description="Helical" evidence="3">
    <location>
        <begin position="378"/>
        <end position="402"/>
    </location>
</feature>
<dbReference type="HOGENOM" id="CLU_041481_0_3_1"/>
<dbReference type="Proteomes" id="UP000027361">
    <property type="component" value="Unassembled WGS sequence"/>
</dbReference>
<dbReference type="InterPro" id="IPR016135">
    <property type="entry name" value="UBQ-conjugating_enzyme/RWD"/>
</dbReference>
<feature type="region of interest" description="Disordered" evidence="2">
    <location>
        <begin position="294"/>
        <end position="361"/>
    </location>
</feature>
<dbReference type="InterPro" id="IPR050113">
    <property type="entry name" value="Ub_conjugating_enzyme"/>
</dbReference>
<evidence type="ECO:0000313" key="6">
    <source>
        <dbReference type="Proteomes" id="UP000027361"/>
    </source>
</evidence>
<feature type="domain" description="UBC core" evidence="4">
    <location>
        <begin position="12"/>
        <end position="169"/>
    </location>
</feature>
<dbReference type="PANTHER" id="PTHR24067">
    <property type="entry name" value="UBIQUITIN-CONJUGATING ENZYME E2"/>
    <property type="match status" value="1"/>
</dbReference>
<sequence length="409" mass="43413">MATPASYNKKSSAIKRILSEARELASLTAPPSSAIREYAASPLETNLFEWHFTLRGPQDSDFENGIYHGRITLPPQYPMMAPDIMLLTPNGRWEVNKKICLTFTGFHQETWQPAWGIRTALLGVQTFMGASQDAAVGIGALDVESTERRRLAETSREWKCPTCQMRNADILAAPPQPSPTSSEAHVSRARETLPDGLTVDVGAEAKKARELASAKADEQAQSQWESSCSEINIESGSETMGKIVDDRRKNEQIAPQTEVASLQRPLSELRGGTAAIQTGSAVLSSSTLLGHLPSGDIAPPSTAASVSAPNPGLPSGSSASNPPTPSAARNPTNADAGSARQRHQVAATGTLTASGPASATSTDGQQVLLARIQLYDTVIALLVCTVGFLMLRIVLAGASNIVPSVVRHE</sequence>
<dbReference type="OrthoDB" id="1158011at2759"/>
<dbReference type="FunFam" id="3.10.110.10:FF:000086">
    <property type="entry name" value="Ubiquitin-conjugating enzyme E2 J1"/>
    <property type="match status" value="1"/>
</dbReference>
<evidence type="ECO:0000259" key="4">
    <source>
        <dbReference type="PROSITE" id="PS50127"/>
    </source>
</evidence>
<dbReference type="SUPFAM" id="SSF54495">
    <property type="entry name" value="UBC-like"/>
    <property type="match status" value="1"/>
</dbReference>
<protein>
    <submittedName>
        <fullName evidence="5">UBC-like protein</fullName>
    </submittedName>
</protein>
<dbReference type="Gene3D" id="3.10.110.10">
    <property type="entry name" value="Ubiquitin Conjugating Enzyme"/>
    <property type="match status" value="1"/>
</dbReference>
<feature type="compositionally biased region" description="Polar residues" evidence="2">
    <location>
        <begin position="219"/>
        <end position="238"/>
    </location>
</feature>
<keyword evidence="6" id="KW-1185">Reference proteome</keyword>
<evidence type="ECO:0000256" key="2">
    <source>
        <dbReference type="SAM" id="MobiDB-lite"/>
    </source>
</evidence>
<evidence type="ECO:0000256" key="1">
    <source>
        <dbReference type="ARBA" id="ARBA00022786"/>
    </source>
</evidence>
<keyword evidence="3" id="KW-0472">Membrane</keyword>
<dbReference type="InterPro" id="IPR000608">
    <property type="entry name" value="UBC"/>
</dbReference>
<dbReference type="STRING" id="1037660.A0A066W3A9"/>
<dbReference type="PROSITE" id="PS50127">
    <property type="entry name" value="UBC_2"/>
    <property type="match status" value="1"/>
</dbReference>
<dbReference type="RefSeq" id="XP_013243117.1">
    <property type="nucleotide sequence ID" value="XM_013387663.1"/>
</dbReference>
<evidence type="ECO:0000256" key="3">
    <source>
        <dbReference type="SAM" id="Phobius"/>
    </source>
</evidence>
<organism evidence="5 6">
    <name type="scientific">Tilletiaria anomala (strain ATCC 24038 / CBS 436.72 / UBC 951)</name>
    <dbReference type="NCBI Taxonomy" id="1037660"/>
    <lineage>
        <taxon>Eukaryota</taxon>
        <taxon>Fungi</taxon>
        <taxon>Dikarya</taxon>
        <taxon>Basidiomycota</taxon>
        <taxon>Ustilaginomycotina</taxon>
        <taxon>Exobasidiomycetes</taxon>
        <taxon>Georgefischeriales</taxon>
        <taxon>Tilletiariaceae</taxon>
        <taxon>Tilletiaria</taxon>
    </lineage>
</organism>
<keyword evidence="1" id="KW-0833">Ubl conjugation pathway</keyword>
<keyword evidence="3" id="KW-0812">Transmembrane</keyword>
<comment type="caution">
    <text evidence="5">The sequence shown here is derived from an EMBL/GenBank/DDBJ whole genome shotgun (WGS) entry which is preliminary data.</text>
</comment>
<feature type="compositionally biased region" description="Polar residues" evidence="2">
    <location>
        <begin position="347"/>
        <end position="361"/>
    </location>
</feature>
<gene>
    <name evidence="5" type="ORF">K437DRAFT_294632</name>
</gene>
<dbReference type="EMBL" id="JMSN01000044">
    <property type="protein sequence ID" value="KDN45260.1"/>
    <property type="molecule type" value="Genomic_DNA"/>
</dbReference>
<keyword evidence="3" id="KW-1133">Transmembrane helix</keyword>
<accession>A0A066W3A9</accession>
<dbReference type="OMA" id="TQHARHA"/>
<dbReference type="GeneID" id="25267224"/>
<name>A0A066W3A9_TILAU</name>
<dbReference type="Pfam" id="PF00179">
    <property type="entry name" value="UQ_con"/>
    <property type="match status" value="1"/>
</dbReference>
<dbReference type="InParanoid" id="A0A066W3A9"/>
<evidence type="ECO:0000313" key="5">
    <source>
        <dbReference type="EMBL" id="KDN45260.1"/>
    </source>
</evidence>
<feature type="region of interest" description="Disordered" evidence="2">
    <location>
        <begin position="212"/>
        <end position="243"/>
    </location>
</feature>
<reference evidence="5 6" key="1">
    <citation type="submission" date="2014-05" db="EMBL/GenBank/DDBJ databases">
        <title>Draft genome sequence of a rare smut relative, Tilletiaria anomala UBC 951.</title>
        <authorList>
            <consortium name="DOE Joint Genome Institute"/>
            <person name="Toome M."/>
            <person name="Kuo A."/>
            <person name="Henrissat B."/>
            <person name="Lipzen A."/>
            <person name="Tritt A."/>
            <person name="Yoshinaga Y."/>
            <person name="Zane M."/>
            <person name="Barry K."/>
            <person name="Grigoriev I.V."/>
            <person name="Spatafora J.W."/>
            <person name="Aimea M.C."/>
        </authorList>
    </citation>
    <scope>NUCLEOTIDE SEQUENCE [LARGE SCALE GENOMIC DNA]</scope>
    <source>
        <strain evidence="5 6">UBC 951</strain>
    </source>
</reference>
<proteinExistence type="predicted"/>